<reference evidence="1 2" key="1">
    <citation type="submission" date="2013-03" db="EMBL/GenBank/DDBJ databases">
        <title>The Genome Sequence of Cladophialophora psammophila CBS 110553.</title>
        <authorList>
            <consortium name="The Broad Institute Genomics Platform"/>
            <person name="Cuomo C."/>
            <person name="de Hoog S."/>
            <person name="Gorbushina A."/>
            <person name="Walker B."/>
            <person name="Young S.K."/>
            <person name="Zeng Q."/>
            <person name="Gargeya S."/>
            <person name="Fitzgerald M."/>
            <person name="Haas B."/>
            <person name="Abouelleil A."/>
            <person name="Allen A.W."/>
            <person name="Alvarado L."/>
            <person name="Arachchi H.M."/>
            <person name="Berlin A.M."/>
            <person name="Chapman S.B."/>
            <person name="Gainer-Dewar J."/>
            <person name="Goldberg J."/>
            <person name="Griggs A."/>
            <person name="Gujja S."/>
            <person name="Hansen M."/>
            <person name="Howarth C."/>
            <person name="Imamovic A."/>
            <person name="Ireland A."/>
            <person name="Larimer J."/>
            <person name="McCowan C."/>
            <person name="Murphy C."/>
            <person name="Pearson M."/>
            <person name="Poon T.W."/>
            <person name="Priest M."/>
            <person name="Roberts A."/>
            <person name="Saif S."/>
            <person name="Shea T."/>
            <person name="Sisk P."/>
            <person name="Sykes S."/>
            <person name="Wortman J."/>
            <person name="Nusbaum C."/>
            <person name="Birren B."/>
        </authorList>
    </citation>
    <scope>NUCLEOTIDE SEQUENCE [LARGE SCALE GENOMIC DNA]</scope>
    <source>
        <strain evidence="1 2">CBS 110553</strain>
    </source>
</reference>
<dbReference type="InterPro" id="IPR027417">
    <property type="entry name" value="P-loop_NTPase"/>
</dbReference>
<feature type="non-terminal residue" evidence="1">
    <location>
        <position position="90"/>
    </location>
</feature>
<accession>W9X826</accession>
<dbReference type="Proteomes" id="UP000019471">
    <property type="component" value="Unassembled WGS sequence"/>
</dbReference>
<dbReference type="RefSeq" id="XP_007739954.1">
    <property type="nucleotide sequence ID" value="XM_007741764.1"/>
</dbReference>
<keyword evidence="2" id="KW-1185">Reference proteome</keyword>
<dbReference type="AlphaFoldDB" id="W9X826"/>
<evidence type="ECO:0000313" key="2">
    <source>
        <dbReference type="Proteomes" id="UP000019471"/>
    </source>
</evidence>
<gene>
    <name evidence="1" type="ORF">A1O5_01145</name>
</gene>
<dbReference type="SUPFAM" id="SSF52540">
    <property type="entry name" value="P-loop containing nucleoside triphosphate hydrolases"/>
    <property type="match status" value="1"/>
</dbReference>
<evidence type="ECO:0008006" key="3">
    <source>
        <dbReference type="Google" id="ProtNLM"/>
    </source>
</evidence>
<feature type="non-terminal residue" evidence="1">
    <location>
        <position position="1"/>
    </location>
</feature>
<sequence length="90" mass="10077">VSIPLPRNMNFVGRDQILQDIHSAVTSHRSKESDCIKCVVYGMGGVGKTQTILEYAYRYRPKFSSIFRVKANSYESAVESYCTIAPIIGL</sequence>
<dbReference type="Gene3D" id="3.40.50.300">
    <property type="entry name" value="P-loop containing nucleotide triphosphate hydrolases"/>
    <property type="match status" value="1"/>
</dbReference>
<name>W9X826_9EURO</name>
<comment type="caution">
    <text evidence="1">The sequence shown here is derived from an EMBL/GenBank/DDBJ whole genome shotgun (WGS) entry which is preliminary data.</text>
</comment>
<dbReference type="GeneID" id="19185881"/>
<organism evidence="1 2">
    <name type="scientific">Cladophialophora psammophila CBS 110553</name>
    <dbReference type="NCBI Taxonomy" id="1182543"/>
    <lineage>
        <taxon>Eukaryota</taxon>
        <taxon>Fungi</taxon>
        <taxon>Dikarya</taxon>
        <taxon>Ascomycota</taxon>
        <taxon>Pezizomycotina</taxon>
        <taxon>Eurotiomycetes</taxon>
        <taxon>Chaetothyriomycetidae</taxon>
        <taxon>Chaetothyriales</taxon>
        <taxon>Herpotrichiellaceae</taxon>
        <taxon>Cladophialophora</taxon>
    </lineage>
</organism>
<evidence type="ECO:0000313" key="1">
    <source>
        <dbReference type="EMBL" id="EXJ76637.1"/>
    </source>
</evidence>
<proteinExistence type="predicted"/>
<dbReference type="OrthoDB" id="6161812at2759"/>
<dbReference type="HOGENOM" id="CLU_2446585_0_0_1"/>
<protein>
    <recommendedName>
        <fullName evidence="3">NB-ARC domain-containing protein</fullName>
    </recommendedName>
</protein>
<dbReference type="EMBL" id="AMGX01000001">
    <property type="protein sequence ID" value="EXJ76637.1"/>
    <property type="molecule type" value="Genomic_DNA"/>
</dbReference>